<accession>A0A1G6W3S1</accession>
<dbReference type="NCBIfam" id="TIGR03027">
    <property type="entry name" value="pepcterm_export"/>
    <property type="match status" value="1"/>
</dbReference>
<evidence type="ECO:0000313" key="5">
    <source>
        <dbReference type="Proteomes" id="UP000183685"/>
    </source>
</evidence>
<reference evidence="4 5" key="1">
    <citation type="submission" date="2016-10" db="EMBL/GenBank/DDBJ databases">
        <authorList>
            <person name="de Groot N.N."/>
        </authorList>
    </citation>
    <scope>NUCLEOTIDE SEQUENCE [LARGE SCALE GENOMIC DNA]</scope>
    <source>
        <strain evidence="4 5">CGMCC 1.9109</strain>
    </source>
</reference>
<protein>
    <submittedName>
        <fullName evidence="4">Polysaccharide export outer membrane protein</fullName>
    </submittedName>
</protein>
<dbReference type="InterPro" id="IPR019554">
    <property type="entry name" value="Soluble_ligand-bd"/>
</dbReference>
<dbReference type="InterPro" id="IPR017477">
    <property type="entry name" value="PEP-CTERM_polysacc_export"/>
</dbReference>
<evidence type="ECO:0000259" key="2">
    <source>
        <dbReference type="Pfam" id="PF02563"/>
    </source>
</evidence>
<dbReference type="Pfam" id="PF10531">
    <property type="entry name" value="SLBB"/>
    <property type="match status" value="1"/>
</dbReference>
<dbReference type="Gene3D" id="3.10.560.10">
    <property type="entry name" value="Outer membrane lipoprotein wza domain like"/>
    <property type="match status" value="1"/>
</dbReference>
<proteinExistence type="predicted"/>
<dbReference type="PROSITE" id="PS51257">
    <property type="entry name" value="PROKAR_LIPOPROTEIN"/>
    <property type="match status" value="1"/>
</dbReference>
<dbReference type="Proteomes" id="UP000183685">
    <property type="component" value="Unassembled WGS sequence"/>
</dbReference>
<sequence>MTAALKLWARLFVLIAGASLLSGCYFFNWPDRLPPAPFVPPDEGPGPNYVIGPGDGLSVHVWRSPELSVIVTVRPDGRLTMPLVEDLPATGKTPSQLARDIEEQLGVYITQPIVTVVVQNFFGPFSQQVRVVGEAASPQAIPYRANMTLLDVMIQVGGLTEFAAGDRATLVRFENGEQKEYGLKIESLLKDGEIDANVKILPGDVLIIPESIL</sequence>
<keyword evidence="5" id="KW-1185">Reference proteome</keyword>
<evidence type="ECO:0000259" key="3">
    <source>
        <dbReference type="Pfam" id="PF10531"/>
    </source>
</evidence>
<dbReference type="Gene3D" id="3.30.1950.10">
    <property type="entry name" value="wza like domain"/>
    <property type="match status" value="1"/>
</dbReference>
<dbReference type="AlphaFoldDB" id="A0A1G6W3S1"/>
<evidence type="ECO:0000256" key="1">
    <source>
        <dbReference type="ARBA" id="ARBA00022729"/>
    </source>
</evidence>
<dbReference type="PANTHER" id="PTHR33619:SF3">
    <property type="entry name" value="POLYSACCHARIDE EXPORT PROTEIN GFCE-RELATED"/>
    <property type="match status" value="1"/>
</dbReference>
<feature type="domain" description="Polysaccharide export protein N-terminal" evidence="2">
    <location>
        <begin position="45"/>
        <end position="118"/>
    </location>
</feature>
<organism evidence="4 5">
    <name type="scientific">Kordiimonas lacus</name>
    <dbReference type="NCBI Taxonomy" id="637679"/>
    <lineage>
        <taxon>Bacteria</taxon>
        <taxon>Pseudomonadati</taxon>
        <taxon>Pseudomonadota</taxon>
        <taxon>Alphaproteobacteria</taxon>
        <taxon>Kordiimonadales</taxon>
        <taxon>Kordiimonadaceae</taxon>
        <taxon>Kordiimonas</taxon>
    </lineage>
</organism>
<name>A0A1G6W3S1_9PROT</name>
<dbReference type="EMBL" id="FNAK01000002">
    <property type="protein sequence ID" value="SDD59676.1"/>
    <property type="molecule type" value="Genomic_DNA"/>
</dbReference>
<dbReference type="STRING" id="637679.GCA_001550055_02653"/>
<keyword evidence="1" id="KW-0732">Signal</keyword>
<dbReference type="Pfam" id="PF02563">
    <property type="entry name" value="Poly_export"/>
    <property type="match status" value="1"/>
</dbReference>
<dbReference type="PANTHER" id="PTHR33619">
    <property type="entry name" value="POLYSACCHARIDE EXPORT PROTEIN GFCE-RELATED"/>
    <property type="match status" value="1"/>
</dbReference>
<feature type="domain" description="Soluble ligand binding" evidence="3">
    <location>
        <begin position="129"/>
        <end position="177"/>
    </location>
</feature>
<dbReference type="GO" id="GO:0015159">
    <property type="term" value="F:polysaccharide transmembrane transporter activity"/>
    <property type="evidence" value="ECO:0007669"/>
    <property type="project" value="InterPro"/>
</dbReference>
<dbReference type="InterPro" id="IPR003715">
    <property type="entry name" value="Poly_export_N"/>
</dbReference>
<dbReference type="InterPro" id="IPR049712">
    <property type="entry name" value="Poly_export"/>
</dbReference>
<evidence type="ECO:0000313" key="4">
    <source>
        <dbReference type="EMBL" id="SDD59676.1"/>
    </source>
</evidence>
<gene>
    <name evidence="4" type="ORF">SAMN04488071_0938</name>
</gene>